<gene>
    <name evidence="1" type="ORF">FOA19_14360</name>
</gene>
<protein>
    <submittedName>
        <fullName evidence="1">Uncharacterized protein</fullName>
    </submittedName>
</protein>
<dbReference type="RefSeq" id="WP_149091475.1">
    <property type="nucleotide sequence ID" value="NZ_VKKY01000002.1"/>
</dbReference>
<sequence>MDAFPFEISGKLVLTVLEDHVLVVAEENYVIVNFKDHPALERVLQNVLPPSGPGKSSGGFASKMEKAKELNGWMLRAGIVVDVRVNNKTYVEFGTGNMPRITASAVFGQVGSWFKRS</sequence>
<reference evidence="1 2" key="1">
    <citation type="submission" date="2019-07" db="EMBL/GenBank/DDBJ databases">
        <title>Rufibacter sp. nov., isolated from lake sediment.</title>
        <authorList>
            <person name="Qu J.-H."/>
        </authorList>
    </citation>
    <scope>NUCLEOTIDE SEQUENCE [LARGE SCALE GENOMIC DNA]</scope>
    <source>
        <strain evidence="1 2">NBS58-1</strain>
    </source>
</reference>
<organism evidence="1 2">
    <name type="scientific">Rufibacter hautae</name>
    <dbReference type="NCBI Taxonomy" id="2595005"/>
    <lineage>
        <taxon>Bacteria</taxon>
        <taxon>Pseudomonadati</taxon>
        <taxon>Bacteroidota</taxon>
        <taxon>Cytophagia</taxon>
        <taxon>Cytophagales</taxon>
        <taxon>Hymenobacteraceae</taxon>
        <taxon>Rufibacter</taxon>
    </lineage>
</organism>
<evidence type="ECO:0000313" key="1">
    <source>
        <dbReference type="EMBL" id="KAA3438417.1"/>
    </source>
</evidence>
<accession>A0A5B6TD79</accession>
<comment type="caution">
    <text evidence="1">The sequence shown here is derived from an EMBL/GenBank/DDBJ whole genome shotgun (WGS) entry which is preliminary data.</text>
</comment>
<name>A0A5B6TD79_9BACT</name>
<evidence type="ECO:0000313" key="2">
    <source>
        <dbReference type="Proteomes" id="UP000324133"/>
    </source>
</evidence>
<proteinExistence type="predicted"/>
<dbReference type="Proteomes" id="UP000324133">
    <property type="component" value="Unassembled WGS sequence"/>
</dbReference>
<dbReference type="EMBL" id="VKKY01000002">
    <property type="protein sequence ID" value="KAA3438417.1"/>
    <property type="molecule type" value="Genomic_DNA"/>
</dbReference>
<dbReference type="AlphaFoldDB" id="A0A5B6TD79"/>
<keyword evidence="2" id="KW-1185">Reference proteome</keyword>
<dbReference type="OrthoDB" id="885851at2"/>